<dbReference type="InterPro" id="IPR029058">
    <property type="entry name" value="AB_hydrolase_fold"/>
</dbReference>
<proteinExistence type="predicted"/>
<keyword evidence="1 3" id="KW-0378">Hydrolase</keyword>
<dbReference type="GO" id="GO:0016787">
    <property type="term" value="F:hydrolase activity"/>
    <property type="evidence" value="ECO:0007669"/>
    <property type="project" value="UniProtKB-KW"/>
</dbReference>
<dbReference type="Pfam" id="PF00561">
    <property type="entry name" value="Abhydrolase_1"/>
    <property type="match status" value="1"/>
</dbReference>
<dbReference type="InterPro" id="IPR000639">
    <property type="entry name" value="Epox_hydrolase-like"/>
</dbReference>
<dbReference type="OrthoDB" id="2987348at2"/>
<dbReference type="InterPro" id="IPR000073">
    <property type="entry name" value="AB_hydrolase_1"/>
</dbReference>
<dbReference type="AlphaFoldDB" id="A0A1Q9LCE7"/>
<gene>
    <name evidence="3" type="ORF">BJP25_01345</name>
</gene>
<sequence length="312" mass="34436">MAGAPDPSSVRVEGPWTHRDVYANGIRVHVAEAGSGPLVLLLHGFAEFWWAWRHQLPALAGAGYRAVAVDLRGYGDTDKPPRGYDAWTLAGDVAGLVRALGEDTAHVVGHGWGGQLAWSVGALHPRLVRSITTVSAPHPLALRGRIRRTALRGRSRNQALALGHVFRAQLPVLPERWLTRERGAVVETLIRRWAGERWQTTPDFVECVSRCREAALVQGVAHCSMEYYRWAVRSLLRSEGRRFTEALSRPVDVPAQQLYGAGDPCILPGSREASKDHVAHHVRHDIPETGHFPHEEDPGTTNALLLRFLAAH</sequence>
<evidence type="ECO:0000313" key="3">
    <source>
        <dbReference type="EMBL" id="OLR89707.1"/>
    </source>
</evidence>
<protein>
    <submittedName>
        <fullName evidence="3">Alpha/beta hydrolase</fullName>
    </submittedName>
</protein>
<dbReference type="PRINTS" id="PR00412">
    <property type="entry name" value="EPOXHYDRLASE"/>
</dbReference>
<evidence type="ECO:0000259" key="2">
    <source>
        <dbReference type="Pfam" id="PF00561"/>
    </source>
</evidence>
<dbReference type="PANTHER" id="PTHR43329">
    <property type="entry name" value="EPOXIDE HYDROLASE"/>
    <property type="match status" value="1"/>
</dbReference>
<reference evidence="3 4" key="1">
    <citation type="submission" date="2016-10" db="EMBL/GenBank/DDBJ databases">
        <title>The Draft Genome Sequence of Actinokineospora bangkokensis 44EHWT reveals the biosynthetic pathway of antifungal compounds Thailandins with unusual extender unit butylmalonyl-CoA.</title>
        <authorList>
            <person name="Greule A."/>
            <person name="Intra B."/>
            <person name="Flemming S."/>
            <person name="Rommel M.G."/>
            <person name="Panbangred W."/>
            <person name="Bechthold A."/>
        </authorList>
    </citation>
    <scope>NUCLEOTIDE SEQUENCE [LARGE SCALE GENOMIC DNA]</scope>
    <source>
        <strain evidence="3 4">44EHW</strain>
    </source>
</reference>
<dbReference type="Proteomes" id="UP000186040">
    <property type="component" value="Unassembled WGS sequence"/>
</dbReference>
<dbReference type="STRING" id="1193682.BJP25_01345"/>
<dbReference type="RefSeq" id="WP_075977917.1">
    <property type="nucleotide sequence ID" value="NZ_MKQR01000028.1"/>
</dbReference>
<keyword evidence="4" id="KW-1185">Reference proteome</keyword>
<feature type="domain" description="AB hydrolase-1" evidence="2">
    <location>
        <begin position="37"/>
        <end position="298"/>
    </location>
</feature>
<organism evidence="3 4">
    <name type="scientific">Actinokineospora bangkokensis</name>
    <dbReference type="NCBI Taxonomy" id="1193682"/>
    <lineage>
        <taxon>Bacteria</taxon>
        <taxon>Bacillati</taxon>
        <taxon>Actinomycetota</taxon>
        <taxon>Actinomycetes</taxon>
        <taxon>Pseudonocardiales</taxon>
        <taxon>Pseudonocardiaceae</taxon>
        <taxon>Actinokineospora</taxon>
    </lineage>
</organism>
<dbReference type="EMBL" id="MKQR01000028">
    <property type="protein sequence ID" value="OLR89707.1"/>
    <property type="molecule type" value="Genomic_DNA"/>
</dbReference>
<evidence type="ECO:0000256" key="1">
    <source>
        <dbReference type="ARBA" id="ARBA00022801"/>
    </source>
</evidence>
<name>A0A1Q9LCE7_9PSEU</name>
<evidence type="ECO:0000313" key="4">
    <source>
        <dbReference type="Proteomes" id="UP000186040"/>
    </source>
</evidence>
<accession>A0A1Q9LCE7</accession>
<dbReference type="Gene3D" id="3.40.50.1820">
    <property type="entry name" value="alpha/beta hydrolase"/>
    <property type="match status" value="1"/>
</dbReference>
<comment type="caution">
    <text evidence="3">The sequence shown here is derived from an EMBL/GenBank/DDBJ whole genome shotgun (WGS) entry which is preliminary data.</text>
</comment>
<dbReference type="SUPFAM" id="SSF53474">
    <property type="entry name" value="alpha/beta-Hydrolases"/>
    <property type="match status" value="1"/>
</dbReference>